<dbReference type="AlphaFoldDB" id="A0AAV2STC2"/>
<evidence type="ECO:0000313" key="2">
    <source>
        <dbReference type="EMBL" id="CAL4239324.1"/>
    </source>
</evidence>
<reference evidence="2 3" key="1">
    <citation type="submission" date="2024-05" db="EMBL/GenBank/DDBJ databases">
        <authorList>
            <person name="Wallberg A."/>
        </authorList>
    </citation>
    <scope>NUCLEOTIDE SEQUENCE [LARGE SCALE GENOMIC DNA]</scope>
</reference>
<sequence length="104" mass="12063">DRAGTPAPLGDDELAPMPSNTVLFGNAYDQYRNQLEGIHKQHQEEMENFIKEQEHNQQRITQSLQEKLSTRRQRRARNKIENMEKSALKLQMTNQEANQDSVGL</sequence>
<dbReference type="EMBL" id="CAXKWB010125406">
    <property type="protein sequence ID" value="CAL4239324.1"/>
    <property type="molecule type" value="Genomic_DNA"/>
</dbReference>
<name>A0AAV2STC2_MEGNR</name>
<keyword evidence="3" id="KW-1185">Reference proteome</keyword>
<gene>
    <name evidence="2" type="ORF">MNOR_LOCUS40527</name>
</gene>
<proteinExistence type="predicted"/>
<evidence type="ECO:0000256" key="1">
    <source>
        <dbReference type="SAM" id="Coils"/>
    </source>
</evidence>
<feature type="coiled-coil region" evidence="1">
    <location>
        <begin position="28"/>
        <end position="100"/>
    </location>
</feature>
<evidence type="ECO:0000313" key="3">
    <source>
        <dbReference type="Proteomes" id="UP001497623"/>
    </source>
</evidence>
<accession>A0AAV2STC2</accession>
<dbReference type="Proteomes" id="UP001497623">
    <property type="component" value="Unassembled WGS sequence"/>
</dbReference>
<organism evidence="2 3">
    <name type="scientific">Meganyctiphanes norvegica</name>
    <name type="common">Northern krill</name>
    <name type="synonym">Thysanopoda norvegica</name>
    <dbReference type="NCBI Taxonomy" id="48144"/>
    <lineage>
        <taxon>Eukaryota</taxon>
        <taxon>Metazoa</taxon>
        <taxon>Ecdysozoa</taxon>
        <taxon>Arthropoda</taxon>
        <taxon>Crustacea</taxon>
        <taxon>Multicrustacea</taxon>
        <taxon>Malacostraca</taxon>
        <taxon>Eumalacostraca</taxon>
        <taxon>Eucarida</taxon>
        <taxon>Euphausiacea</taxon>
        <taxon>Euphausiidae</taxon>
        <taxon>Meganyctiphanes</taxon>
    </lineage>
</organism>
<keyword evidence="1" id="KW-0175">Coiled coil</keyword>
<feature type="non-terminal residue" evidence="2">
    <location>
        <position position="1"/>
    </location>
</feature>
<comment type="caution">
    <text evidence="2">The sequence shown here is derived from an EMBL/GenBank/DDBJ whole genome shotgun (WGS) entry which is preliminary data.</text>
</comment>
<protein>
    <submittedName>
        <fullName evidence="2">Uncharacterized protein</fullName>
    </submittedName>
</protein>